<sequence length="20" mass="2275">MTLPTSNLSEVFKIVYPAYT</sequence>
<organism evidence="1">
    <name type="scientific">Arundo donax</name>
    <name type="common">Giant reed</name>
    <name type="synonym">Donax arundinaceus</name>
    <dbReference type="NCBI Taxonomy" id="35708"/>
    <lineage>
        <taxon>Eukaryota</taxon>
        <taxon>Viridiplantae</taxon>
        <taxon>Streptophyta</taxon>
        <taxon>Embryophyta</taxon>
        <taxon>Tracheophyta</taxon>
        <taxon>Spermatophyta</taxon>
        <taxon>Magnoliopsida</taxon>
        <taxon>Liliopsida</taxon>
        <taxon>Poales</taxon>
        <taxon>Poaceae</taxon>
        <taxon>PACMAD clade</taxon>
        <taxon>Arundinoideae</taxon>
        <taxon>Arundineae</taxon>
        <taxon>Arundo</taxon>
    </lineage>
</organism>
<dbReference type="EMBL" id="GBRH01264056">
    <property type="protein sequence ID" value="JAD33839.1"/>
    <property type="molecule type" value="Transcribed_RNA"/>
</dbReference>
<proteinExistence type="predicted"/>
<evidence type="ECO:0000313" key="1">
    <source>
        <dbReference type="EMBL" id="JAD33839.1"/>
    </source>
</evidence>
<protein>
    <submittedName>
        <fullName evidence="1">Uncharacterized protein</fullName>
    </submittedName>
</protein>
<accession>A0A0A8Z350</accession>
<name>A0A0A8Z350_ARUDO</name>
<dbReference type="AlphaFoldDB" id="A0A0A8Z350"/>
<reference evidence="1" key="1">
    <citation type="submission" date="2014-09" db="EMBL/GenBank/DDBJ databases">
        <authorList>
            <person name="Magalhaes I.L.F."/>
            <person name="Oliveira U."/>
            <person name="Santos F.R."/>
            <person name="Vidigal T.H.D.A."/>
            <person name="Brescovit A.D."/>
            <person name="Santos A.J."/>
        </authorList>
    </citation>
    <scope>NUCLEOTIDE SEQUENCE</scope>
    <source>
        <tissue evidence="1">Shoot tissue taken approximately 20 cm above the soil surface</tissue>
    </source>
</reference>
<reference evidence="1" key="2">
    <citation type="journal article" date="2015" name="Data Brief">
        <title>Shoot transcriptome of the giant reed, Arundo donax.</title>
        <authorList>
            <person name="Barrero R.A."/>
            <person name="Guerrero F.D."/>
            <person name="Moolhuijzen P."/>
            <person name="Goolsby J.A."/>
            <person name="Tidwell J."/>
            <person name="Bellgard S.E."/>
            <person name="Bellgard M.I."/>
        </authorList>
    </citation>
    <scope>NUCLEOTIDE SEQUENCE</scope>
    <source>
        <tissue evidence="1">Shoot tissue taken approximately 20 cm above the soil surface</tissue>
    </source>
</reference>